<evidence type="ECO:0000313" key="3">
    <source>
        <dbReference type="Proteomes" id="UP001176941"/>
    </source>
</evidence>
<reference evidence="2" key="1">
    <citation type="submission" date="2023-04" db="EMBL/GenBank/DDBJ databases">
        <authorList>
            <consortium name="ELIXIR-Norway"/>
        </authorList>
    </citation>
    <scope>NUCLEOTIDE SEQUENCE [LARGE SCALE GENOMIC DNA]</scope>
</reference>
<evidence type="ECO:0000313" key="2">
    <source>
        <dbReference type="EMBL" id="CAI9154610.1"/>
    </source>
</evidence>
<accession>A0ABN8Y0Y8</accession>
<feature type="region of interest" description="Disordered" evidence="1">
    <location>
        <begin position="70"/>
        <end position="125"/>
    </location>
</feature>
<keyword evidence="3" id="KW-1185">Reference proteome</keyword>
<dbReference type="Proteomes" id="UP001176941">
    <property type="component" value="Chromosome 11"/>
</dbReference>
<gene>
    <name evidence="2" type="ORF">MRATA1EN1_LOCUS3572</name>
</gene>
<proteinExistence type="predicted"/>
<protein>
    <submittedName>
        <fullName evidence="2">Uncharacterized protein</fullName>
    </submittedName>
</protein>
<feature type="compositionally biased region" description="Basic and acidic residues" evidence="1">
    <location>
        <begin position="70"/>
        <end position="81"/>
    </location>
</feature>
<feature type="compositionally biased region" description="Polar residues" evidence="1">
    <location>
        <begin position="115"/>
        <end position="125"/>
    </location>
</feature>
<name>A0ABN8Y0Y8_RANTA</name>
<organism evidence="2 3">
    <name type="scientific">Rangifer tarandus platyrhynchus</name>
    <name type="common">Svalbard reindeer</name>
    <dbReference type="NCBI Taxonomy" id="3082113"/>
    <lineage>
        <taxon>Eukaryota</taxon>
        <taxon>Metazoa</taxon>
        <taxon>Chordata</taxon>
        <taxon>Craniata</taxon>
        <taxon>Vertebrata</taxon>
        <taxon>Euteleostomi</taxon>
        <taxon>Mammalia</taxon>
        <taxon>Eutheria</taxon>
        <taxon>Laurasiatheria</taxon>
        <taxon>Artiodactyla</taxon>
        <taxon>Ruminantia</taxon>
        <taxon>Pecora</taxon>
        <taxon>Cervidae</taxon>
        <taxon>Odocoileinae</taxon>
        <taxon>Rangifer</taxon>
    </lineage>
</organism>
<sequence length="125" mass="13522">MTACPGWRSLGLGGAETPSSFEVLFQQQHSGKSHYEPGTENYPNRERAYCVPDAGLPVCNLTPWHDRPIRITSPCERRETGPEQGDLSSSPKPQVSPEAQGGGCGPMARPFPATFASQQGIREVP</sequence>
<dbReference type="EMBL" id="OX459947">
    <property type="protein sequence ID" value="CAI9154610.1"/>
    <property type="molecule type" value="Genomic_DNA"/>
</dbReference>
<evidence type="ECO:0000256" key="1">
    <source>
        <dbReference type="SAM" id="MobiDB-lite"/>
    </source>
</evidence>